<name>A0A650CMX3_9CREN</name>
<reference evidence="2 3" key="1">
    <citation type="submission" date="2019-10" db="EMBL/GenBank/DDBJ databases">
        <title>Genome Sequences from Six Type Strain Members of the Archaeal Family Sulfolobaceae: Acidianus ambivalens, Acidianus infernus, Metallosphaera prunae, Stygiolobus azoricus, Sulfolobus metallicus, and Sulfurisphaera ohwakuensis.</title>
        <authorList>
            <person name="Counts J.A."/>
            <person name="Kelly R.M."/>
        </authorList>
    </citation>
    <scope>NUCLEOTIDE SEQUENCE [LARGE SCALE GENOMIC DNA]</scope>
    <source>
        <strain evidence="2 3">FC6</strain>
    </source>
</reference>
<keyword evidence="1" id="KW-0472">Membrane</keyword>
<sequence>MKALGTVIGIIILLLIVLASIAIILAYYGAFEEMGAQLSQAQINIYDHQNENLEVTAIAYYNNVSHSDCGIGKGAYHGKALGIYKYNLSNITVTITNVGNVPSTITYIAISNQSGVQLFIMYVGKTLPPSQSINITIYPQQLYYPYWPNWMSAPIDQYIPYQIVIDQCHNQQTPYYQVPVIVETQYGNMFYNNLNYNLV</sequence>
<dbReference type="OrthoDB" id="42011at2157"/>
<gene>
    <name evidence="2" type="ORF">D1868_03410</name>
</gene>
<keyword evidence="1" id="KW-0812">Transmembrane</keyword>
<organism evidence="2 3">
    <name type="scientific">Stygiolobus azoricus</name>
    <dbReference type="NCBI Taxonomy" id="41675"/>
    <lineage>
        <taxon>Archaea</taxon>
        <taxon>Thermoproteota</taxon>
        <taxon>Thermoprotei</taxon>
        <taxon>Sulfolobales</taxon>
        <taxon>Sulfolobaceae</taxon>
        <taxon>Stygiolobus</taxon>
    </lineage>
</organism>
<evidence type="ECO:0000256" key="1">
    <source>
        <dbReference type="SAM" id="Phobius"/>
    </source>
</evidence>
<feature type="transmembrane region" description="Helical" evidence="1">
    <location>
        <begin position="6"/>
        <end position="28"/>
    </location>
</feature>
<dbReference type="KEGG" id="sazo:D1868_03410"/>
<dbReference type="Proteomes" id="UP000423396">
    <property type="component" value="Chromosome"/>
</dbReference>
<dbReference type="EMBL" id="CP045483">
    <property type="protein sequence ID" value="QGR19118.1"/>
    <property type="molecule type" value="Genomic_DNA"/>
</dbReference>
<proteinExistence type="predicted"/>
<keyword evidence="3" id="KW-1185">Reference proteome</keyword>
<evidence type="ECO:0000313" key="3">
    <source>
        <dbReference type="Proteomes" id="UP000423396"/>
    </source>
</evidence>
<dbReference type="RefSeq" id="WP_156005554.1">
    <property type="nucleotide sequence ID" value="NZ_CP045483.1"/>
</dbReference>
<protein>
    <submittedName>
        <fullName evidence="2">Uncharacterized protein</fullName>
    </submittedName>
</protein>
<accession>A0A650CMX3</accession>
<dbReference type="GeneID" id="42798087"/>
<keyword evidence="1" id="KW-1133">Transmembrane helix</keyword>
<evidence type="ECO:0000313" key="2">
    <source>
        <dbReference type="EMBL" id="QGR19118.1"/>
    </source>
</evidence>
<dbReference type="AlphaFoldDB" id="A0A650CMX3"/>